<evidence type="ECO:0000313" key="2">
    <source>
        <dbReference type="Proteomes" id="UP001143856"/>
    </source>
</evidence>
<protein>
    <submittedName>
        <fullName evidence="1">Uncharacterized protein</fullName>
    </submittedName>
</protein>
<keyword evidence="2" id="KW-1185">Reference proteome</keyword>
<dbReference type="Proteomes" id="UP001143856">
    <property type="component" value="Unassembled WGS sequence"/>
</dbReference>
<comment type="caution">
    <text evidence="1">The sequence shown here is derived from an EMBL/GenBank/DDBJ whole genome shotgun (WGS) entry which is preliminary data.</text>
</comment>
<proteinExistence type="predicted"/>
<gene>
    <name evidence="1" type="ORF">NUW58_g1731</name>
</gene>
<dbReference type="EMBL" id="JAPDGR010000199">
    <property type="protein sequence ID" value="KAJ2993801.1"/>
    <property type="molecule type" value="Genomic_DNA"/>
</dbReference>
<reference evidence="1" key="1">
    <citation type="submission" date="2022-10" db="EMBL/GenBank/DDBJ databases">
        <title>Genome Sequence of Xylaria curta.</title>
        <authorList>
            <person name="Buettner E."/>
        </authorList>
    </citation>
    <scope>NUCLEOTIDE SEQUENCE</scope>
    <source>
        <strain evidence="1">Babe10</strain>
    </source>
</reference>
<evidence type="ECO:0000313" key="1">
    <source>
        <dbReference type="EMBL" id="KAJ2993801.1"/>
    </source>
</evidence>
<sequence>MATEQGNQMEVQIRVKDSAKQPPMEVVLGYNCMQLSYRSIKDALTLTFHRTIRVPDNQKSINALPPNLGKFPVFLVQVSTSENCSFIFTVIAVFVFISYDMDYVKQVPVEVAEKSGVFLTMYQREAMWINFKASLPFAIRIFVGGINAVSGSSLHSEENQARRLAGNLKPEQSSQDYMVVPGQPWLDGIVCNDGQVRQFVAQPTGSGFSVESQITGQDTHKGIQIEVIPIKCGQFPEHMDVRYSDRQRRVDTRRLEPARMGLGPLSTWKDMKVALETEFEIPVNQQVLYPAVQWNHYLPIRDHVKISDYYFKPGFVLGVSHDRRDARRPPRGVGGGHVDHKTANMLPAYSSMSNSIGQMGMAAGGLIKQTIVPDPHPAYLWDTDAAILFHVHILDTATFSAVTGKEAPETPISAKTYKEHDRRFYKIWGEEPTGIKGNFEKVKSIAALEEARAKAGGTPYVPEEGVPQRVSVIGTFDSTFEPVGIHN</sequence>
<organism evidence="1 2">
    <name type="scientific">Xylaria curta</name>
    <dbReference type="NCBI Taxonomy" id="42375"/>
    <lineage>
        <taxon>Eukaryota</taxon>
        <taxon>Fungi</taxon>
        <taxon>Dikarya</taxon>
        <taxon>Ascomycota</taxon>
        <taxon>Pezizomycotina</taxon>
        <taxon>Sordariomycetes</taxon>
        <taxon>Xylariomycetidae</taxon>
        <taxon>Xylariales</taxon>
        <taxon>Xylariaceae</taxon>
        <taxon>Xylaria</taxon>
    </lineage>
</organism>
<accession>A0ACC1PJ01</accession>
<name>A0ACC1PJ01_9PEZI</name>